<dbReference type="Gene3D" id="2.40.50.1020">
    <property type="entry name" value="LytTr DNA-binding domain"/>
    <property type="match status" value="1"/>
</dbReference>
<dbReference type="InterPro" id="IPR007492">
    <property type="entry name" value="LytTR_DNA-bd_dom"/>
</dbReference>
<dbReference type="SMART" id="SM00448">
    <property type="entry name" value="REC"/>
    <property type="match status" value="1"/>
</dbReference>
<dbReference type="Pfam" id="PF00072">
    <property type="entry name" value="Response_reg"/>
    <property type="match status" value="1"/>
</dbReference>
<evidence type="ECO:0000259" key="5">
    <source>
        <dbReference type="PROSITE" id="PS50930"/>
    </source>
</evidence>
<dbReference type="EMBL" id="QUZK01000046">
    <property type="protein sequence ID" value="RFF29448.1"/>
    <property type="molecule type" value="Genomic_DNA"/>
</dbReference>
<feature type="domain" description="Response regulatory" evidence="4">
    <location>
        <begin position="5"/>
        <end position="119"/>
    </location>
</feature>
<dbReference type="SUPFAM" id="SSF52172">
    <property type="entry name" value="CheY-like"/>
    <property type="match status" value="1"/>
</dbReference>
<dbReference type="Pfam" id="PF04397">
    <property type="entry name" value="LytTR"/>
    <property type="match status" value="1"/>
</dbReference>
<evidence type="ECO:0000256" key="1">
    <source>
        <dbReference type="ARBA" id="ARBA00023012"/>
    </source>
</evidence>
<dbReference type="PROSITE" id="PS50110">
    <property type="entry name" value="RESPONSE_REGULATORY"/>
    <property type="match status" value="1"/>
</dbReference>
<sequence>MSDLRALIVDDEKPAADRLARLLEDQSCVESCGVVMQADRVLERCRELLPDVVLLDVEMPGLDGIEVARELRRLESAPAVIFVTAYEQYAVDAFELAAVDYLVKPVRSDRLGRALERARNRPIDPRATLRTRLGDRVLSIPVVDIRALVAEDKYTVVHFDKGEALVDDSLVSLEQRFARQFIRIHRKALVARRYLRGLFRDEQGQERVELEGSHCHPPVSRRNLALVRQVLDGREHGDS</sequence>
<evidence type="ECO:0000256" key="3">
    <source>
        <dbReference type="PROSITE-ProRule" id="PRU00169"/>
    </source>
</evidence>
<dbReference type="AlphaFoldDB" id="A0A3E1K656"/>
<evidence type="ECO:0000256" key="2">
    <source>
        <dbReference type="ARBA" id="ARBA00023125"/>
    </source>
</evidence>
<dbReference type="InterPro" id="IPR001789">
    <property type="entry name" value="Sig_transdc_resp-reg_receiver"/>
</dbReference>
<accession>A0A3E1K656</accession>
<name>A0A3E1K656_9GAMM</name>
<organism evidence="6 7">
    <name type="scientific">Wenzhouxiangella sediminis</name>
    <dbReference type="NCBI Taxonomy" id="1792836"/>
    <lineage>
        <taxon>Bacteria</taxon>
        <taxon>Pseudomonadati</taxon>
        <taxon>Pseudomonadota</taxon>
        <taxon>Gammaproteobacteria</taxon>
        <taxon>Chromatiales</taxon>
        <taxon>Wenzhouxiangellaceae</taxon>
        <taxon>Wenzhouxiangella</taxon>
    </lineage>
</organism>
<reference evidence="6 7" key="1">
    <citation type="submission" date="2018-08" db="EMBL/GenBank/DDBJ databases">
        <title>Wenzhouxiangella salilacus sp. nov., a novel bacterium isolated from a saline lake in Xinjiang Province, China.</title>
        <authorList>
            <person name="Han S."/>
        </authorList>
    </citation>
    <scope>NUCLEOTIDE SEQUENCE [LARGE SCALE GENOMIC DNA]</scope>
    <source>
        <strain evidence="6 7">XDB06</strain>
    </source>
</reference>
<keyword evidence="3" id="KW-0597">Phosphoprotein</keyword>
<dbReference type="Proteomes" id="UP000260351">
    <property type="component" value="Unassembled WGS sequence"/>
</dbReference>
<dbReference type="InterPro" id="IPR039420">
    <property type="entry name" value="WalR-like"/>
</dbReference>
<gene>
    <name evidence="6" type="ORF">DZC52_12435</name>
</gene>
<keyword evidence="2 6" id="KW-0238">DNA-binding</keyword>
<dbReference type="PANTHER" id="PTHR48111:SF69">
    <property type="entry name" value="RESPONSE REGULATOR RECEIVER"/>
    <property type="match status" value="1"/>
</dbReference>
<keyword evidence="7" id="KW-1185">Reference proteome</keyword>
<evidence type="ECO:0000259" key="4">
    <source>
        <dbReference type="PROSITE" id="PS50110"/>
    </source>
</evidence>
<protein>
    <submittedName>
        <fullName evidence="6">DNA-binding response regulator</fullName>
    </submittedName>
</protein>
<dbReference type="GO" id="GO:0000156">
    <property type="term" value="F:phosphorelay response regulator activity"/>
    <property type="evidence" value="ECO:0007669"/>
    <property type="project" value="TreeGrafter"/>
</dbReference>
<dbReference type="GO" id="GO:0005829">
    <property type="term" value="C:cytosol"/>
    <property type="evidence" value="ECO:0007669"/>
    <property type="project" value="TreeGrafter"/>
</dbReference>
<evidence type="ECO:0000313" key="7">
    <source>
        <dbReference type="Proteomes" id="UP000260351"/>
    </source>
</evidence>
<feature type="modified residue" description="4-aspartylphosphate" evidence="3">
    <location>
        <position position="56"/>
    </location>
</feature>
<keyword evidence="1" id="KW-0902">Two-component regulatory system</keyword>
<dbReference type="OrthoDB" id="236568at2"/>
<dbReference type="SMART" id="SM00850">
    <property type="entry name" value="LytTR"/>
    <property type="match status" value="1"/>
</dbReference>
<evidence type="ECO:0000313" key="6">
    <source>
        <dbReference type="EMBL" id="RFF29448.1"/>
    </source>
</evidence>
<feature type="domain" description="HTH LytTR-type" evidence="5">
    <location>
        <begin position="133"/>
        <end position="233"/>
    </location>
</feature>
<proteinExistence type="predicted"/>
<dbReference type="GO" id="GO:0032993">
    <property type="term" value="C:protein-DNA complex"/>
    <property type="evidence" value="ECO:0007669"/>
    <property type="project" value="TreeGrafter"/>
</dbReference>
<dbReference type="PROSITE" id="PS50930">
    <property type="entry name" value="HTH_LYTTR"/>
    <property type="match status" value="1"/>
</dbReference>
<dbReference type="Gene3D" id="3.40.50.2300">
    <property type="match status" value="1"/>
</dbReference>
<comment type="caution">
    <text evidence="6">The sequence shown here is derived from an EMBL/GenBank/DDBJ whole genome shotgun (WGS) entry which is preliminary data.</text>
</comment>
<dbReference type="GO" id="GO:0000976">
    <property type="term" value="F:transcription cis-regulatory region binding"/>
    <property type="evidence" value="ECO:0007669"/>
    <property type="project" value="TreeGrafter"/>
</dbReference>
<dbReference type="GO" id="GO:0006355">
    <property type="term" value="P:regulation of DNA-templated transcription"/>
    <property type="evidence" value="ECO:0007669"/>
    <property type="project" value="TreeGrafter"/>
</dbReference>
<dbReference type="RefSeq" id="WP_116651474.1">
    <property type="nucleotide sequence ID" value="NZ_QUZK01000046.1"/>
</dbReference>
<dbReference type="PANTHER" id="PTHR48111">
    <property type="entry name" value="REGULATOR OF RPOS"/>
    <property type="match status" value="1"/>
</dbReference>
<dbReference type="InterPro" id="IPR011006">
    <property type="entry name" value="CheY-like_superfamily"/>
</dbReference>